<sequence>MSDQIPVRVFHTDIFSRFRSADEGGPVVLVFSSTASADRDPLEICDEMFELLNVGHDAEFGTPDPRAIDYRNQGHRGLSVGDIVQVGATYYEIGPVGFTIVAPPSGIRSPAPEYPDPPRAAPPTSQSAPAFAMRTRGRGARGRPPAGPTTPPTKGRPT</sequence>
<comment type="caution">
    <text evidence="2">The sequence shown here is derived from an EMBL/GenBank/DDBJ whole genome shotgun (WGS) entry which is preliminary data.</text>
</comment>
<keyword evidence="3" id="KW-1185">Reference proteome</keyword>
<reference evidence="2 3" key="1">
    <citation type="submission" date="2018-08" db="EMBL/GenBank/DDBJ databases">
        <title>Sequencing the genomes of 1000 actinobacteria strains.</title>
        <authorList>
            <person name="Klenk H.-P."/>
        </authorList>
    </citation>
    <scope>NUCLEOTIDE SEQUENCE [LARGE SCALE GENOMIC DNA]</scope>
    <source>
        <strain evidence="2 3">DSM 43927</strain>
    </source>
</reference>
<dbReference type="RefSeq" id="WP_116025642.1">
    <property type="nucleotide sequence ID" value="NZ_QTTT01000001.1"/>
</dbReference>
<name>A0A3D9T9Q0_9ACTN</name>
<feature type="region of interest" description="Disordered" evidence="1">
    <location>
        <begin position="106"/>
        <end position="158"/>
    </location>
</feature>
<dbReference type="AlphaFoldDB" id="A0A3D9T9Q0"/>
<evidence type="ECO:0000313" key="3">
    <source>
        <dbReference type="Proteomes" id="UP000256661"/>
    </source>
</evidence>
<dbReference type="EMBL" id="QTTT01000001">
    <property type="protein sequence ID" value="REF00492.1"/>
    <property type="molecule type" value="Genomic_DNA"/>
</dbReference>
<feature type="compositionally biased region" description="Pro residues" evidence="1">
    <location>
        <begin position="112"/>
        <end position="121"/>
    </location>
</feature>
<evidence type="ECO:0000256" key="1">
    <source>
        <dbReference type="SAM" id="MobiDB-lite"/>
    </source>
</evidence>
<evidence type="ECO:0000313" key="2">
    <source>
        <dbReference type="EMBL" id="REF00492.1"/>
    </source>
</evidence>
<dbReference type="OrthoDB" id="3483646at2"/>
<gene>
    <name evidence="2" type="ORF">DFJ69_6036</name>
</gene>
<proteinExistence type="predicted"/>
<dbReference type="Proteomes" id="UP000256661">
    <property type="component" value="Unassembled WGS sequence"/>
</dbReference>
<protein>
    <submittedName>
        <fullName evidence="2">Uncharacterized protein</fullName>
    </submittedName>
</protein>
<accession>A0A3D9T9Q0</accession>
<organism evidence="2 3">
    <name type="scientific">Thermomonospora umbrina</name>
    <dbReference type="NCBI Taxonomy" id="111806"/>
    <lineage>
        <taxon>Bacteria</taxon>
        <taxon>Bacillati</taxon>
        <taxon>Actinomycetota</taxon>
        <taxon>Actinomycetes</taxon>
        <taxon>Streptosporangiales</taxon>
        <taxon>Thermomonosporaceae</taxon>
        <taxon>Thermomonospora</taxon>
    </lineage>
</organism>